<feature type="compositionally biased region" description="Basic and acidic residues" evidence="1">
    <location>
        <begin position="152"/>
        <end position="163"/>
    </location>
</feature>
<organism evidence="2 3">
    <name type="scientific">Elsinoe ampelina</name>
    <dbReference type="NCBI Taxonomy" id="302913"/>
    <lineage>
        <taxon>Eukaryota</taxon>
        <taxon>Fungi</taxon>
        <taxon>Dikarya</taxon>
        <taxon>Ascomycota</taxon>
        <taxon>Pezizomycotina</taxon>
        <taxon>Dothideomycetes</taxon>
        <taxon>Dothideomycetidae</taxon>
        <taxon>Myriangiales</taxon>
        <taxon>Elsinoaceae</taxon>
        <taxon>Elsinoe</taxon>
    </lineage>
</organism>
<reference evidence="3" key="1">
    <citation type="journal article" date="2020" name="Stud. Mycol.">
        <title>101 Dothideomycetes genomes: A test case for predicting lifestyles and emergence of pathogens.</title>
        <authorList>
            <person name="Haridas S."/>
            <person name="Albert R."/>
            <person name="Binder M."/>
            <person name="Bloem J."/>
            <person name="LaButti K."/>
            <person name="Salamov A."/>
            <person name="Andreopoulos B."/>
            <person name="Baker S."/>
            <person name="Barry K."/>
            <person name="Bills G."/>
            <person name="Bluhm B."/>
            <person name="Cannon C."/>
            <person name="Castanera R."/>
            <person name="Culley D."/>
            <person name="Daum C."/>
            <person name="Ezra D."/>
            <person name="Gonzalez J."/>
            <person name="Henrissat B."/>
            <person name="Kuo A."/>
            <person name="Liang C."/>
            <person name="Lipzen A."/>
            <person name="Lutzoni F."/>
            <person name="Magnuson J."/>
            <person name="Mondo S."/>
            <person name="Nolan M."/>
            <person name="Ohm R."/>
            <person name="Pangilinan J."/>
            <person name="Park H.-J."/>
            <person name="Ramirez L."/>
            <person name="Alfaro M."/>
            <person name="Sun H."/>
            <person name="Tritt A."/>
            <person name="Yoshinaga Y."/>
            <person name="Zwiers L.-H."/>
            <person name="Turgeon B."/>
            <person name="Goodwin S."/>
            <person name="Spatafora J."/>
            <person name="Crous P."/>
            <person name="Grigoriev I."/>
        </authorList>
    </citation>
    <scope>NUCLEOTIDE SEQUENCE [LARGE SCALE GENOMIC DNA]</scope>
    <source>
        <strain evidence="3">CECT 20119</strain>
    </source>
</reference>
<gene>
    <name evidence="2" type="ORF">BDZ85DRAFT_254429</name>
</gene>
<name>A0A6A6GP44_9PEZI</name>
<feature type="compositionally biased region" description="Basic residues" evidence="1">
    <location>
        <begin position="164"/>
        <end position="176"/>
    </location>
</feature>
<feature type="region of interest" description="Disordered" evidence="1">
    <location>
        <begin position="1"/>
        <end position="42"/>
    </location>
</feature>
<feature type="compositionally biased region" description="Polar residues" evidence="1">
    <location>
        <begin position="90"/>
        <end position="104"/>
    </location>
</feature>
<protein>
    <submittedName>
        <fullName evidence="2">Uncharacterized protein</fullName>
    </submittedName>
</protein>
<dbReference type="AlphaFoldDB" id="A0A6A6GP44"/>
<proteinExistence type="predicted"/>
<accession>A0A6A6GP44</accession>
<dbReference type="EMBL" id="ML992501">
    <property type="protein sequence ID" value="KAF2227514.1"/>
    <property type="molecule type" value="Genomic_DNA"/>
</dbReference>
<feature type="region of interest" description="Disordered" evidence="1">
    <location>
        <begin position="87"/>
        <end position="194"/>
    </location>
</feature>
<sequence>MTRMRPSQMPQNSVPRRPKMHHCPTANASPCTIRDSQSQVPASMPEEALLLPQLRTSSDRSRWRSCCVSENAFLSLPMVQHHQQQQQQQGYMTCSRNSSHLTTNHAHRPSLPSQLLLLRPTPPHPRRLPPRNRSLNPRLQKRHQSLLRHRSLAQDRPSRDPNRPNRHLPHDRHLQRQRPPPPTRLPSHHGRSPDTAFLHKLHERRGEAASGTLSARVSQTFVREDQWREGKVPSEV</sequence>
<evidence type="ECO:0000313" key="2">
    <source>
        <dbReference type="EMBL" id="KAF2227514.1"/>
    </source>
</evidence>
<feature type="compositionally biased region" description="Basic residues" evidence="1">
    <location>
        <begin position="139"/>
        <end position="151"/>
    </location>
</feature>
<feature type="compositionally biased region" description="Low complexity" evidence="1">
    <location>
        <begin position="109"/>
        <end position="119"/>
    </location>
</feature>
<evidence type="ECO:0000313" key="3">
    <source>
        <dbReference type="Proteomes" id="UP000799538"/>
    </source>
</evidence>
<evidence type="ECO:0000256" key="1">
    <source>
        <dbReference type="SAM" id="MobiDB-lite"/>
    </source>
</evidence>
<dbReference type="Proteomes" id="UP000799538">
    <property type="component" value="Unassembled WGS sequence"/>
</dbReference>
<keyword evidence="3" id="KW-1185">Reference proteome</keyword>
<feature type="compositionally biased region" description="Polar residues" evidence="1">
    <location>
        <begin position="26"/>
        <end position="41"/>
    </location>
</feature>